<feature type="domain" description="DUF1829" evidence="2">
    <location>
        <begin position="164"/>
        <end position="233"/>
    </location>
</feature>
<sequence length="262" mass="29748">MSQAESLKNSYIDWLKKELIFTDVEDGYISISTPFVDNNYDNIELFAKFVSKSQIEVTDFGETLFNLEDNGLKITKRSKNIYRLFENTLNDFGIEYNSNTEALSITTDVRRFPTAKNRLLQAIMRINDLLYLSKENVNATFNDILSSFLIDNEILFSPNVEIVGKNGISSHFDFSIPLPAGKDRLIKTAARPNDVNQAKVFNFDVRETSNTRDSKYVLLLNDSNNAIRDQMKMNALVGLDDNLAEVIGFEKIQNDPSLLVAS</sequence>
<dbReference type="STRING" id="1423724.FC32_GL001312"/>
<dbReference type="PATRIC" id="fig|1423724.4.peg.1372"/>
<dbReference type="Pfam" id="PF08862">
    <property type="entry name" value="DUF1829"/>
    <property type="match status" value="1"/>
</dbReference>
<reference evidence="3 4" key="1">
    <citation type="journal article" date="2015" name="Genome Announc.">
        <title>Expanding the biotechnology potential of lactobacilli through comparative genomics of 213 strains and associated genera.</title>
        <authorList>
            <person name="Sun Z."/>
            <person name="Harris H.M."/>
            <person name="McCann A."/>
            <person name="Guo C."/>
            <person name="Argimon S."/>
            <person name="Zhang W."/>
            <person name="Yang X."/>
            <person name="Jeffery I.B."/>
            <person name="Cooney J.C."/>
            <person name="Kagawa T.F."/>
            <person name="Liu W."/>
            <person name="Song Y."/>
            <person name="Salvetti E."/>
            <person name="Wrobel A."/>
            <person name="Rasinkangas P."/>
            <person name="Parkhill J."/>
            <person name="Rea M.C."/>
            <person name="O'Sullivan O."/>
            <person name="Ritari J."/>
            <person name="Douillard F.P."/>
            <person name="Paul Ross R."/>
            <person name="Yang R."/>
            <person name="Briner A.E."/>
            <person name="Felis G.E."/>
            <person name="de Vos W.M."/>
            <person name="Barrangou R."/>
            <person name="Klaenhammer T.R."/>
            <person name="Caufield P.W."/>
            <person name="Cui Y."/>
            <person name="Zhang H."/>
            <person name="O'Toole P.W."/>
        </authorList>
    </citation>
    <scope>NUCLEOTIDE SEQUENCE [LARGE SCALE GENOMIC DNA]</scope>
    <source>
        <strain evidence="3 4">DSM 16634</strain>
    </source>
</reference>
<protein>
    <recommendedName>
        <fullName evidence="5">DUF1828 domain-containing protein</fullName>
    </recommendedName>
</protein>
<gene>
    <name evidence="3" type="ORF">FC32_GL001312</name>
</gene>
<dbReference type="Proteomes" id="UP000051324">
    <property type="component" value="Unassembled WGS sequence"/>
</dbReference>
<dbReference type="InterPro" id="IPR014960">
    <property type="entry name" value="DUF1828"/>
</dbReference>
<name>A0A0R1TUZ9_9LACO</name>
<evidence type="ECO:0000313" key="4">
    <source>
        <dbReference type="Proteomes" id="UP000051324"/>
    </source>
</evidence>
<dbReference type="InterPro" id="IPR014961">
    <property type="entry name" value="DUF1829"/>
</dbReference>
<dbReference type="OrthoDB" id="2322250at2"/>
<evidence type="ECO:0000313" key="3">
    <source>
        <dbReference type="EMBL" id="KRL84036.1"/>
    </source>
</evidence>
<evidence type="ECO:0008006" key="5">
    <source>
        <dbReference type="Google" id="ProtNLM"/>
    </source>
</evidence>
<accession>A0A0R1TUZ9</accession>
<proteinExistence type="predicted"/>
<dbReference type="Pfam" id="PF08861">
    <property type="entry name" value="DUF1828"/>
    <property type="match status" value="1"/>
</dbReference>
<dbReference type="EMBL" id="AZFT01000053">
    <property type="protein sequence ID" value="KRL84036.1"/>
    <property type="molecule type" value="Genomic_DNA"/>
</dbReference>
<dbReference type="eggNOG" id="ENOG502ZAE6">
    <property type="taxonomic scope" value="Bacteria"/>
</dbReference>
<dbReference type="RefSeq" id="WP_025087497.1">
    <property type="nucleotide sequence ID" value="NZ_AZFT01000053.1"/>
</dbReference>
<dbReference type="AlphaFoldDB" id="A0A0R1TUZ9"/>
<evidence type="ECO:0000259" key="1">
    <source>
        <dbReference type="Pfam" id="PF08861"/>
    </source>
</evidence>
<comment type="caution">
    <text evidence="3">The sequence shown here is derived from an EMBL/GenBank/DDBJ whole genome shotgun (WGS) entry which is preliminary data.</text>
</comment>
<keyword evidence="4" id="KW-1185">Reference proteome</keyword>
<organism evidence="3 4">
    <name type="scientific">Ligilactobacillus apodemi DSM 16634 = JCM 16172</name>
    <dbReference type="NCBI Taxonomy" id="1423724"/>
    <lineage>
        <taxon>Bacteria</taxon>
        <taxon>Bacillati</taxon>
        <taxon>Bacillota</taxon>
        <taxon>Bacilli</taxon>
        <taxon>Lactobacillales</taxon>
        <taxon>Lactobacillaceae</taxon>
        <taxon>Ligilactobacillus</taxon>
    </lineage>
</organism>
<feature type="domain" description="DUF1828" evidence="1">
    <location>
        <begin position="33"/>
        <end position="126"/>
    </location>
</feature>
<evidence type="ECO:0000259" key="2">
    <source>
        <dbReference type="Pfam" id="PF08862"/>
    </source>
</evidence>